<reference evidence="2" key="1">
    <citation type="submission" date="2021-06" db="EMBL/GenBank/DDBJ databases">
        <title>Parelaphostrongylus tenuis whole genome reference sequence.</title>
        <authorList>
            <person name="Garwood T.J."/>
            <person name="Larsen P.A."/>
            <person name="Fountain-Jones N.M."/>
            <person name="Garbe J.R."/>
            <person name="Macchietto M.G."/>
            <person name="Kania S.A."/>
            <person name="Gerhold R.W."/>
            <person name="Richards J.E."/>
            <person name="Wolf T.M."/>
        </authorList>
    </citation>
    <scope>NUCLEOTIDE SEQUENCE</scope>
    <source>
        <strain evidence="2">MNPRO001-30</strain>
        <tissue evidence="2">Meninges</tissue>
    </source>
</reference>
<evidence type="ECO:0000313" key="2">
    <source>
        <dbReference type="EMBL" id="KAJ1358079.1"/>
    </source>
</evidence>
<sequence length="136" mass="15740">MDDNCEKTRRMEDVLRKQVQATWLLCRHGMAARSVIRKRRATFVIRLEFFRIEANLGAGHQLQLLDGVLCGKESKDDGLSNLRKYVKMNIGEGWIERCLKTITDDLRKRNDMGKRRKQDGMVLYDQATPNTRSGSP</sequence>
<gene>
    <name evidence="2" type="ORF">KIN20_016389</name>
</gene>
<organism evidence="2 3">
    <name type="scientific">Parelaphostrongylus tenuis</name>
    <name type="common">Meningeal worm</name>
    <dbReference type="NCBI Taxonomy" id="148309"/>
    <lineage>
        <taxon>Eukaryota</taxon>
        <taxon>Metazoa</taxon>
        <taxon>Ecdysozoa</taxon>
        <taxon>Nematoda</taxon>
        <taxon>Chromadorea</taxon>
        <taxon>Rhabditida</taxon>
        <taxon>Rhabditina</taxon>
        <taxon>Rhabditomorpha</taxon>
        <taxon>Strongyloidea</taxon>
        <taxon>Metastrongylidae</taxon>
        <taxon>Parelaphostrongylus</taxon>
    </lineage>
</organism>
<protein>
    <submittedName>
        <fullName evidence="2">Uncharacterized protein</fullName>
    </submittedName>
</protein>
<dbReference type="Proteomes" id="UP001196413">
    <property type="component" value="Unassembled WGS sequence"/>
</dbReference>
<dbReference type="EMBL" id="JAHQIW010003295">
    <property type="protein sequence ID" value="KAJ1358079.1"/>
    <property type="molecule type" value="Genomic_DNA"/>
</dbReference>
<keyword evidence="3" id="KW-1185">Reference proteome</keyword>
<evidence type="ECO:0000313" key="3">
    <source>
        <dbReference type="Proteomes" id="UP001196413"/>
    </source>
</evidence>
<proteinExistence type="predicted"/>
<evidence type="ECO:0000256" key="1">
    <source>
        <dbReference type="SAM" id="MobiDB-lite"/>
    </source>
</evidence>
<accession>A0AAD5N578</accession>
<comment type="caution">
    <text evidence="2">The sequence shown here is derived from an EMBL/GenBank/DDBJ whole genome shotgun (WGS) entry which is preliminary data.</text>
</comment>
<feature type="compositionally biased region" description="Polar residues" evidence="1">
    <location>
        <begin position="127"/>
        <end position="136"/>
    </location>
</feature>
<feature type="region of interest" description="Disordered" evidence="1">
    <location>
        <begin position="117"/>
        <end position="136"/>
    </location>
</feature>
<name>A0AAD5N578_PARTN</name>
<dbReference type="AlphaFoldDB" id="A0AAD5N578"/>